<proteinExistence type="predicted"/>
<name>A0A6A5YXG0_9PLEO</name>
<gene>
    <name evidence="2" type="ORF">BDV96DRAFT_603087</name>
</gene>
<evidence type="ECO:0000256" key="1">
    <source>
        <dbReference type="SAM" id="SignalP"/>
    </source>
</evidence>
<evidence type="ECO:0000313" key="2">
    <source>
        <dbReference type="EMBL" id="KAF2111494.1"/>
    </source>
</evidence>
<reference evidence="2" key="1">
    <citation type="journal article" date="2020" name="Stud. Mycol.">
        <title>101 Dothideomycetes genomes: a test case for predicting lifestyles and emergence of pathogens.</title>
        <authorList>
            <person name="Haridas S."/>
            <person name="Albert R."/>
            <person name="Binder M."/>
            <person name="Bloem J."/>
            <person name="Labutti K."/>
            <person name="Salamov A."/>
            <person name="Andreopoulos B."/>
            <person name="Baker S."/>
            <person name="Barry K."/>
            <person name="Bills G."/>
            <person name="Bluhm B."/>
            <person name="Cannon C."/>
            <person name="Castanera R."/>
            <person name="Culley D."/>
            <person name="Daum C."/>
            <person name="Ezra D."/>
            <person name="Gonzalez J."/>
            <person name="Henrissat B."/>
            <person name="Kuo A."/>
            <person name="Liang C."/>
            <person name="Lipzen A."/>
            <person name="Lutzoni F."/>
            <person name="Magnuson J."/>
            <person name="Mondo S."/>
            <person name="Nolan M."/>
            <person name="Ohm R."/>
            <person name="Pangilinan J."/>
            <person name="Park H.-J."/>
            <person name="Ramirez L."/>
            <person name="Alfaro M."/>
            <person name="Sun H."/>
            <person name="Tritt A."/>
            <person name="Yoshinaga Y."/>
            <person name="Zwiers L.-H."/>
            <person name="Turgeon B."/>
            <person name="Goodwin S."/>
            <person name="Spatafora J."/>
            <person name="Crous P."/>
            <person name="Grigoriev I."/>
        </authorList>
    </citation>
    <scope>NUCLEOTIDE SEQUENCE</scope>
    <source>
        <strain evidence="2">CBS 627.86</strain>
    </source>
</reference>
<keyword evidence="1" id="KW-0732">Signal</keyword>
<dbReference type="AlphaFoldDB" id="A0A6A5YXG0"/>
<sequence length="202" mass="22307">MTKCHFSSFTLFSILIAASSTSAAAIQSQPHSPPHQRTCTFTAYQKQMCAHSHTTPPADASSVKPWTYFSIPSILDADGKLIVNVLSERPESEHNSLTRISVEKALEIGIPAEKWSGEVIVQGIEEEFERLDALTVRVDEEGEREGDVVFGFRGAQWTSEDREARGTDAWCEAHEWDTPCLHCGGGSGTLPRGRYMNCTFPC</sequence>
<dbReference type="EMBL" id="ML977334">
    <property type="protein sequence ID" value="KAF2111494.1"/>
    <property type="molecule type" value="Genomic_DNA"/>
</dbReference>
<feature type="signal peptide" evidence="1">
    <location>
        <begin position="1"/>
        <end position="23"/>
    </location>
</feature>
<organism evidence="2 3">
    <name type="scientific">Lophiotrema nucula</name>
    <dbReference type="NCBI Taxonomy" id="690887"/>
    <lineage>
        <taxon>Eukaryota</taxon>
        <taxon>Fungi</taxon>
        <taxon>Dikarya</taxon>
        <taxon>Ascomycota</taxon>
        <taxon>Pezizomycotina</taxon>
        <taxon>Dothideomycetes</taxon>
        <taxon>Pleosporomycetidae</taxon>
        <taxon>Pleosporales</taxon>
        <taxon>Lophiotremataceae</taxon>
        <taxon>Lophiotrema</taxon>
    </lineage>
</organism>
<protein>
    <submittedName>
        <fullName evidence="2">Uncharacterized protein</fullName>
    </submittedName>
</protein>
<feature type="chain" id="PRO_5025351015" evidence="1">
    <location>
        <begin position="24"/>
        <end position="202"/>
    </location>
</feature>
<evidence type="ECO:0000313" key="3">
    <source>
        <dbReference type="Proteomes" id="UP000799770"/>
    </source>
</evidence>
<dbReference type="Proteomes" id="UP000799770">
    <property type="component" value="Unassembled WGS sequence"/>
</dbReference>
<accession>A0A6A5YXG0</accession>
<keyword evidence="3" id="KW-1185">Reference proteome</keyword>